<comment type="caution">
    <text evidence="1">The sequence shown here is derived from an EMBL/GenBank/DDBJ whole genome shotgun (WGS) entry which is preliminary data.</text>
</comment>
<keyword evidence="2" id="KW-1185">Reference proteome</keyword>
<proteinExistence type="predicted"/>
<dbReference type="InterPro" id="IPR008930">
    <property type="entry name" value="Terpenoid_cyclase/PrenylTrfase"/>
</dbReference>
<dbReference type="SUPFAM" id="SSF48239">
    <property type="entry name" value="Terpenoid cyclases/Protein prenyltransferases"/>
    <property type="match status" value="1"/>
</dbReference>
<sequence>MNNDTIDRTLQEMDLLFSNFYAWLAGQYDMESGGFYYARSSRTVPGWTPDIESSAQALNILVRSGLTDAMPQPMRRAMTAFFQGKQEPGSGYFYDADPSMRQDAVMVNRALGYCTNALKRLGSRPLYPLPSAHRKLPDFMHTPAGFAEWLKGISLVSSWRGCDYLSSCAMFLIQLTDEERIPYKEALFSYLASIQDPETGLWGEGCLYIRISGTFKLNILYERMGERLPHGDRIYRTLLHCLRSDEALDMCWIRNPIDLLSSGIAEIQPEDLDEIIAITYANMNRLLREDGGFSRELKHSPPAPNVAQVKEGEWYPDIPQAVPIGLGWVEGDMNAATQALLIRHSCYALSGRTPEPLRAAMSPILALYERQEACGPRQ</sequence>
<reference evidence="1 2" key="1">
    <citation type="submission" date="2022-12" db="EMBL/GenBank/DDBJ databases">
        <title>Draft genome sequence of Paenibacillus sp. dW9.</title>
        <authorList>
            <person name="Choi E.-W."/>
            <person name="Kim D.-U."/>
        </authorList>
    </citation>
    <scope>NUCLEOTIDE SEQUENCE [LARGE SCALE GENOMIC DNA]</scope>
    <source>
        <strain evidence="2">dW9</strain>
    </source>
</reference>
<accession>A0ABT4Q629</accession>
<gene>
    <name evidence="1" type="ORF">O9H85_07525</name>
</gene>
<name>A0ABT4Q629_9BACL</name>
<dbReference type="EMBL" id="JAQAGZ010000004">
    <property type="protein sequence ID" value="MCZ8512279.1"/>
    <property type="molecule type" value="Genomic_DNA"/>
</dbReference>
<organism evidence="1 2">
    <name type="scientific">Paenibacillus gyeongsangnamensis</name>
    <dbReference type="NCBI Taxonomy" id="3388067"/>
    <lineage>
        <taxon>Bacteria</taxon>
        <taxon>Bacillati</taxon>
        <taxon>Bacillota</taxon>
        <taxon>Bacilli</taxon>
        <taxon>Bacillales</taxon>
        <taxon>Paenibacillaceae</taxon>
        <taxon>Paenibacillus</taxon>
    </lineage>
</organism>
<evidence type="ECO:0000313" key="2">
    <source>
        <dbReference type="Proteomes" id="UP001527882"/>
    </source>
</evidence>
<dbReference type="Proteomes" id="UP001527882">
    <property type="component" value="Unassembled WGS sequence"/>
</dbReference>
<evidence type="ECO:0000313" key="1">
    <source>
        <dbReference type="EMBL" id="MCZ8512279.1"/>
    </source>
</evidence>
<protein>
    <submittedName>
        <fullName evidence="1">Uncharacterized protein</fullName>
    </submittedName>
</protein>
<dbReference type="RefSeq" id="WP_269880696.1">
    <property type="nucleotide sequence ID" value="NZ_JAQAGZ010000004.1"/>
</dbReference>